<evidence type="ECO:0000313" key="8">
    <source>
        <dbReference type="Ensembl" id="ENSENLP00000047273.1"/>
    </source>
</evidence>
<evidence type="ECO:0000256" key="6">
    <source>
        <dbReference type="SAM" id="MobiDB-lite"/>
    </source>
</evidence>
<feature type="region of interest" description="Disordered" evidence="6">
    <location>
        <begin position="97"/>
        <end position="159"/>
    </location>
</feature>
<evidence type="ECO:0000256" key="5">
    <source>
        <dbReference type="ARBA" id="ARBA00023180"/>
    </source>
</evidence>
<reference evidence="8" key="2">
    <citation type="submission" date="2025-08" db="UniProtKB">
        <authorList>
            <consortium name="Ensembl"/>
        </authorList>
    </citation>
    <scope>IDENTIFICATION</scope>
</reference>
<dbReference type="GO" id="GO:0008430">
    <property type="term" value="F:selenium binding"/>
    <property type="evidence" value="ECO:0007669"/>
    <property type="project" value="InterPro"/>
</dbReference>
<name>A0A665WT99_ECHNA</name>
<feature type="compositionally biased region" description="Basic and acidic residues" evidence="6">
    <location>
        <begin position="134"/>
        <end position="152"/>
    </location>
</feature>
<feature type="compositionally biased region" description="Basic residues" evidence="6">
    <location>
        <begin position="106"/>
        <end position="126"/>
    </location>
</feature>
<keyword evidence="5" id="KW-0325">Glycoprotein</keyword>
<sequence>MIINEQEAHSRAMYWELSRRAPPGVPVYQQTPTQDDVWEALDGDKDDFLVYDRCGHLTFHIVLPYSFLHYPYVEAAIRATYQKNICNCSVSHTRKRTKRELENPQHIHHHHHTHHQQRESHHHRHSDHNTSQSQHEEDKNPEAPSIGHDHGPQHHQHHH</sequence>
<comment type="subcellular location">
    <subcellularLocation>
        <location evidence="1">Secreted</location>
    </subcellularLocation>
</comment>
<reference evidence="8" key="3">
    <citation type="submission" date="2025-09" db="UniProtKB">
        <authorList>
            <consortium name="Ensembl"/>
        </authorList>
    </citation>
    <scope>IDENTIFICATION</scope>
</reference>
<feature type="domain" description="Selenoprotein P N-terminal" evidence="7">
    <location>
        <begin position="1"/>
        <end position="159"/>
    </location>
</feature>
<dbReference type="Proteomes" id="UP000472264">
    <property type="component" value="Chromosome 17"/>
</dbReference>
<proteinExistence type="predicted"/>
<dbReference type="InterPro" id="IPR037941">
    <property type="entry name" value="SeP"/>
</dbReference>
<evidence type="ECO:0000256" key="1">
    <source>
        <dbReference type="ARBA" id="ARBA00004613"/>
    </source>
</evidence>
<dbReference type="GO" id="GO:0005576">
    <property type="term" value="C:extracellular region"/>
    <property type="evidence" value="ECO:0007669"/>
    <property type="project" value="UniProtKB-SubCell"/>
</dbReference>
<dbReference type="Ensembl" id="ENSENLT00000048412.1">
    <property type="protein sequence ID" value="ENSENLP00000047273.1"/>
    <property type="gene ID" value="ENSENLG00000020010.1"/>
</dbReference>
<evidence type="ECO:0000256" key="4">
    <source>
        <dbReference type="ARBA" id="ARBA00022933"/>
    </source>
</evidence>
<accession>A0A665WT99</accession>
<evidence type="ECO:0000259" key="7">
    <source>
        <dbReference type="Pfam" id="PF04592"/>
    </source>
</evidence>
<dbReference type="PANTHER" id="PTHR10105">
    <property type="entry name" value="SELENOPROTEIN P"/>
    <property type="match status" value="1"/>
</dbReference>
<evidence type="ECO:0000256" key="2">
    <source>
        <dbReference type="ARBA" id="ARBA00022525"/>
    </source>
</evidence>
<reference evidence="8" key="1">
    <citation type="submission" date="2021-04" db="EMBL/GenBank/DDBJ databases">
        <authorList>
            <consortium name="Wellcome Sanger Institute Data Sharing"/>
        </authorList>
    </citation>
    <scope>NUCLEOTIDE SEQUENCE [LARGE SCALE GENOMIC DNA]</scope>
</reference>
<keyword evidence="9" id="KW-1185">Reference proteome</keyword>
<dbReference type="OMA" id="ICNCTLV"/>
<evidence type="ECO:0000313" key="9">
    <source>
        <dbReference type="Proteomes" id="UP000472264"/>
    </source>
</evidence>
<keyword evidence="3" id="KW-0732">Signal</keyword>
<organism evidence="8 9">
    <name type="scientific">Echeneis naucrates</name>
    <name type="common">Live sharksucker</name>
    <dbReference type="NCBI Taxonomy" id="173247"/>
    <lineage>
        <taxon>Eukaryota</taxon>
        <taxon>Metazoa</taxon>
        <taxon>Chordata</taxon>
        <taxon>Craniata</taxon>
        <taxon>Vertebrata</taxon>
        <taxon>Euteleostomi</taxon>
        <taxon>Actinopterygii</taxon>
        <taxon>Neopterygii</taxon>
        <taxon>Teleostei</taxon>
        <taxon>Neoteleostei</taxon>
        <taxon>Acanthomorphata</taxon>
        <taxon>Carangaria</taxon>
        <taxon>Carangiformes</taxon>
        <taxon>Echeneidae</taxon>
        <taxon>Echeneis</taxon>
    </lineage>
</organism>
<keyword evidence="2" id="KW-0964">Secreted</keyword>
<keyword evidence="4" id="KW-0712">Selenocysteine</keyword>
<dbReference type="InterPro" id="IPR007671">
    <property type="entry name" value="Selenoprotein-P_N"/>
</dbReference>
<dbReference type="GO" id="GO:0001887">
    <property type="term" value="P:selenium compound metabolic process"/>
    <property type="evidence" value="ECO:0007669"/>
    <property type="project" value="TreeGrafter"/>
</dbReference>
<dbReference type="InParanoid" id="A0A665WT99"/>
<protein>
    <recommendedName>
        <fullName evidence="7">Selenoprotein P N-terminal domain-containing protein</fullName>
    </recommendedName>
</protein>
<evidence type="ECO:0000256" key="3">
    <source>
        <dbReference type="ARBA" id="ARBA00022729"/>
    </source>
</evidence>
<dbReference type="PANTHER" id="PTHR10105:SF4">
    <property type="entry name" value="SELENOPROTEIN P2"/>
    <property type="match status" value="1"/>
</dbReference>
<dbReference type="Pfam" id="PF04592">
    <property type="entry name" value="SelP_N"/>
    <property type="match status" value="1"/>
</dbReference>
<dbReference type="AlphaFoldDB" id="A0A665WT99"/>